<dbReference type="KEGG" id="cvn:111105988"/>
<dbReference type="SUPFAM" id="SSF49313">
    <property type="entry name" value="Cadherin-like"/>
    <property type="match status" value="4"/>
</dbReference>
<evidence type="ECO:0000256" key="1">
    <source>
        <dbReference type="ARBA" id="ARBA00022692"/>
    </source>
</evidence>
<feature type="region of interest" description="Disordered" evidence="4">
    <location>
        <begin position="746"/>
        <end position="771"/>
    </location>
</feature>
<evidence type="ECO:0000313" key="7">
    <source>
        <dbReference type="Proteomes" id="UP000694844"/>
    </source>
</evidence>
<dbReference type="InterPro" id="IPR015919">
    <property type="entry name" value="Cadherin-like_sf"/>
</dbReference>
<feature type="domain" description="Cadherin" evidence="6">
    <location>
        <begin position="457"/>
        <end position="559"/>
    </location>
</feature>
<accession>A0A8B8B0T5</accession>
<dbReference type="GeneID" id="111105988"/>
<dbReference type="GO" id="GO:0005886">
    <property type="term" value="C:plasma membrane"/>
    <property type="evidence" value="ECO:0007669"/>
    <property type="project" value="UniProtKB-SubCell"/>
</dbReference>
<dbReference type="PROSITE" id="PS50268">
    <property type="entry name" value="CADHERIN_2"/>
    <property type="match status" value="4"/>
</dbReference>
<organism evidence="7 8">
    <name type="scientific">Crassostrea virginica</name>
    <name type="common">Eastern oyster</name>
    <dbReference type="NCBI Taxonomy" id="6565"/>
    <lineage>
        <taxon>Eukaryota</taxon>
        <taxon>Metazoa</taxon>
        <taxon>Spiralia</taxon>
        <taxon>Lophotrochozoa</taxon>
        <taxon>Mollusca</taxon>
        <taxon>Bivalvia</taxon>
        <taxon>Autobranchia</taxon>
        <taxon>Pteriomorphia</taxon>
        <taxon>Ostreida</taxon>
        <taxon>Ostreoidea</taxon>
        <taxon>Ostreidae</taxon>
        <taxon>Crassostrea</taxon>
    </lineage>
</organism>
<reference evidence="7" key="1">
    <citation type="submission" date="2024-06" db="UniProtKB">
        <authorList>
            <consortium name="RefSeq"/>
        </authorList>
    </citation>
    <scope>NUCLEOTIDE SEQUENCE [LARGE SCALE GENOMIC DNA]</scope>
</reference>
<reference evidence="8" key="2">
    <citation type="submission" date="2025-08" db="UniProtKB">
        <authorList>
            <consortium name="RefSeq"/>
        </authorList>
    </citation>
    <scope>IDENTIFICATION</scope>
    <source>
        <tissue evidence="8">Whole sample</tissue>
    </source>
</reference>
<dbReference type="PRINTS" id="PR00205">
    <property type="entry name" value="CADHERIN"/>
</dbReference>
<evidence type="ECO:0000259" key="6">
    <source>
        <dbReference type="PROSITE" id="PS50268"/>
    </source>
</evidence>
<dbReference type="InterPro" id="IPR002126">
    <property type="entry name" value="Cadherin-like_dom"/>
</dbReference>
<dbReference type="Gene3D" id="2.60.40.60">
    <property type="entry name" value="Cadherins"/>
    <property type="match status" value="4"/>
</dbReference>
<dbReference type="PANTHER" id="PTHR24026">
    <property type="entry name" value="FAT ATYPICAL CADHERIN-RELATED"/>
    <property type="match status" value="1"/>
</dbReference>
<feature type="domain" description="Cadherin" evidence="6">
    <location>
        <begin position="352"/>
        <end position="456"/>
    </location>
</feature>
<evidence type="ECO:0000313" key="8">
    <source>
        <dbReference type="RefSeq" id="XP_022296214.1"/>
    </source>
</evidence>
<dbReference type="AlphaFoldDB" id="A0A8B8B0T5"/>
<dbReference type="PANTHER" id="PTHR24026:SF126">
    <property type="entry name" value="PROTOCADHERIN FAT 4"/>
    <property type="match status" value="1"/>
</dbReference>
<feature type="domain" description="Cadherin" evidence="6">
    <location>
        <begin position="163"/>
        <end position="245"/>
    </location>
</feature>
<proteinExistence type="predicted"/>
<dbReference type="GO" id="GO:0005509">
    <property type="term" value="F:calcium ion binding"/>
    <property type="evidence" value="ECO:0007669"/>
    <property type="project" value="UniProtKB-UniRule"/>
</dbReference>
<keyword evidence="1 5" id="KW-0812">Transmembrane</keyword>
<dbReference type="GO" id="GO:0007156">
    <property type="term" value="P:homophilic cell adhesion via plasma membrane adhesion molecules"/>
    <property type="evidence" value="ECO:0007669"/>
    <property type="project" value="InterPro"/>
</dbReference>
<keyword evidence="2 5" id="KW-1133">Transmembrane helix</keyword>
<feature type="transmembrane region" description="Helical" evidence="5">
    <location>
        <begin position="573"/>
        <end position="595"/>
    </location>
</feature>
<dbReference type="CDD" id="cd11304">
    <property type="entry name" value="Cadherin_repeat"/>
    <property type="match status" value="4"/>
</dbReference>
<feature type="region of interest" description="Disordered" evidence="4">
    <location>
        <begin position="628"/>
        <end position="687"/>
    </location>
</feature>
<sequence>MEMVTTDNSFFSLDTTNKQIVTTQANIPDQATYVMKVKALTIDNLPSTGTVDEDETAERKLLDLTVTELNDGYTCSLTTSNVPFIVKQVNTANPTYGVYLNDWPQLSYSSTQSYNLAIECEDGIATATGTYTVNVIKNNSPTIDNTNWIVSLDALTAKTSDVIFTVSTTDVDSTHLTYSLSCTPTGCPFDILNVGYTGKVVLTDRLLRHSKAGYNVDVTVSDGRNTVGPSTIDVTITNINDDPELTNLPTSINVLENLPLGTSVFQASATDTDSSDPKVFRASFNKDWAAKYFRVDSATGIVYTSSSNNIDYDVLPNPPSFLMYITVTDGKWYDTEHLSIQVQNVNEVPVFSQTHYSTSRTEGADGSNFPTTRYEVLDPDSGDTKTYSVDCGNDTHRFSISPTTGRFSFKGAYNLDDGVSPEEVNCTVTVTDGAGLSDSCVVTLHIRHDNEFNPSFAFASYSFTVQSYEPVGKIVQTIQAVDQDLSSHLHGQYSYSLSPNTRFDVLRNGSIYVKNVDDLYNTAATYTLTLNATDLGGSSASVPVVITVPRYFTTESPEFVDPAYSFLDKSTDMAWFVPALVGGFFFMTVCGFSCYKCTVDCKCRKPKCDCCKRKKVWRPKPVQVVLPKPKELPAEKPKPKEPVFIPKPAKEKPAPKPERQPLRARSPVEERVDVSSPILKVSPQPRPNRQFEFNLPAPAEPFSPPPPYHSVTAEIHTPVSPAMSDSTFIGHHLHHHRGIVQERSLIENEEETNPKRKKPYEFWTDMTNEFT</sequence>
<dbReference type="OrthoDB" id="6104102at2759"/>
<keyword evidence="5" id="KW-0472">Membrane</keyword>
<feature type="compositionally biased region" description="Basic and acidic residues" evidence="4">
    <location>
        <begin position="648"/>
        <end position="673"/>
    </location>
</feature>
<evidence type="ECO:0000256" key="4">
    <source>
        <dbReference type="SAM" id="MobiDB-lite"/>
    </source>
</evidence>
<dbReference type="SMART" id="SM00112">
    <property type="entry name" value="CA"/>
    <property type="match status" value="4"/>
</dbReference>
<protein>
    <submittedName>
        <fullName evidence="8">Cadherin-23-like</fullName>
    </submittedName>
</protein>
<feature type="domain" description="Cadherin" evidence="6">
    <location>
        <begin position="246"/>
        <end position="351"/>
    </location>
</feature>
<keyword evidence="7" id="KW-1185">Reference proteome</keyword>
<feature type="region of interest" description="Disordered" evidence="4">
    <location>
        <begin position="356"/>
        <end position="375"/>
    </location>
</feature>
<name>A0A8B8B0T5_CRAVI</name>
<evidence type="ECO:0000256" key="2">
    <source>
        <dbReference type="ARBA" id="ARBA00022989"/>
    </source>
</evidence>
<evidence type="ECO:0000256" key="5">
    <source>
        <dbReference type="SAM" id="Phobius"/>
    </source>
</evidence>
<dbReference type="RefSeq" id="XP_022296214.1">
    <property type="nucleotide sequence ID" value="XM_022440506.1"/>
</dbReference>
<gene>
    <name evidence="8" type="primary">LOC111105988</name>
</gene>
<feature type="compositionally biased region" description="Basic and acidic residues" evidence="4">
    <location>
        <begin position="628"/>
        <end position="641"/>
    </location>
</feature>
<keyword evidence="3" id="KW-0106">Calcium</keyword>
<dbReference type="Proteomes" id="UP000694844">
    <property type="component" value="Chromosome 1"/>
</dbReference>
<evidence type="ECO:0000256" key="3">
    <source>
        <dbReference type="PROSITE-ProRule" id="PRU00043"/>
    </source>
</evidence>